<dbReference type="Pfam" id="PF00069">
    <property type="entry name" value="Pkinase"/>
    <property type="match status" value="2"/>
</dbReference>
<dbReference type="GO" id="GO:0004672">
    <property type="term" value="F:protein kinase activity"/>
    <property type="evidence" value="ECO:0007669"/>
    <property type="project" value="InterPro"/>
</dbReference>
<proteinExistence type="predicted"/>
<protein>
    <submittedName>
        <fullName evidence="3">Calcium/calmodulin-dependent protein kinase</fullName>
    </submittedName>
</protein>
<dbReference type="AlphaFoldDB" id="A0A395MEF7"/>
<gene>
    <name evidence="3" type="ORF">FIE12Z_10241</name>
</gene>
<feature type="region of interest" description="Disordered" evidence="1">
    <location>
        <begin position="246"/>
        <end position="265"/>
    </location>
</feature>
<dbReference type="Gene3D" id="1.10.510.10">
    <property type="entry name" value="Transferase(Phosphotransferase) domain 1"/>
    <property type="match status" value="2"/>
</dbReference>
<feature type="region of interest" description="Disordered" evidence="1">
    <location>
        <begin position="579"/>
        <end position="601"/>
    </location>
</feature>
<dbReference type="SUPFAM" id="SSF56112">
    <property type="entry name" value="Protein kinase-like (PK-like)"/>
    <property type="match status" value="1"/>
</dbReference>
<dbReference type="PROSITE" id="PS50011">
    <property type="entry name" value="PROTEIN_KINASE_DOM"/>
    <property type="match status" value="1"/>
</dbReference>
<dbReference type="Proteomes" id="UP000265631">
    <property type="component" value="Unassembled WGS sequence"/>
</dbReference>
<name>A0A395MEF7_9HYPO</name>
<dbReference type="GO" id="GO:0005524">
    <property type="term" value="F:ATP binding"/>
    <property type="evidence" value="ECO:0007669"/>
    <property type="project" value="InterPro"/>
</dbReference>
<keyword evidence="3" id="KW-0418">Kinase</keyword>
<feature type="region of interest" description="Disordered" evidence="1">
    <location>
        <begin position="530"/>
        <end position="550"/>
    </location>
</feature>
<dbReference type="STRING" id="2594813.A0A395MEF7"/>
<dbReference type="InterPro" id="IPR000719">
    <property type="entry name" value="Prot_kinase_dom"/>
</dbReference>
<evidence type="ECO:0000313" key="4">
    <source>
        <dbReference type="Proteomes" id="UP000265631"/>
    </source>
</evidence>
<feature type="region of interest" description="Disordered" evidence="1">
    <location>
        <begin position="97"/>
        <end position="142"/>
    </location>
</feature>
<accession>A0A395MEF7</accession>
<keyword evidence="4" id="KW-1185">Reference proteome</keyword>
<comment type="caution">
    <text evidence="3">The sequence shown here is derived from an EMBL/GenBank/DDBJ whole genome shotgun (WGS) entry which is preliminary data.</text>
</comment>
<keyword evidence="3" id="KW-0808">Transferase</keyword>
<reference evidence="3 4" key="1">
    <citation type="journal article" date="2018" name="PLoS Pathog.">
        <title>Evolution of structural diversity of trichothecenes, a family of toxins produced by plant pathogenic and entomopathogenic fungi.</title>
        <authorList>
            <person name="Proctor R.H."/>
            <person name="McCormick S.P."/>
            <person name="Kim H.S."/>
            <person name="Cardoza R.E."/>
            <person name="Stanley A.M."/>
            <person name="Lindo L."/>
            <person name="Kelly A."/>
            <person name="Brown D.W."/>
            <person name="Lee T."/>
            <person name="Vaughan M.M."/>
            <person name="Alexander N.J."/>
            <person name="Busman M."/>
            <person name="Gutierrez S."/>
        </authorList>
    </citation>
    <scope>NUCLEOTIDE SEQUENCE [LARGE SCALE GENOMIC DNA]</scope>
    <source>
        <strain evidence="3 4">NRRL 13405</strain>
    </source>
</reference>
<dbReference type="PROSITE" id="PS51257">
    <property type="entry name" value="PROKAR_LIPOPROTEIN"/>
    <property type="match status" value="1"/>
</dbReference>
<organism evidence="3 4">
    <name type="scientific">Fusarium flagelliforme</name>
    <dbReference type="NCBI Taxonomy" id="2675880"/>
    <lineage>
        <taxon>Eukaryota</taxon>
        <taxon>Fungi</taxon>
        <taxon>Dikarya</taxon>
        <taxon>Ascomycota</taxon>
        <taxon>Pezizomycotina</taxon>
        <taxon>Sordariomycetes</taxon>
        <taxon>Hypocreomycetidae</taxon>
        <taxon>Hypocreales</taxon>
        <taxon>Nectriaceae</taxon>
        <taxon>Fusarium</taxon>
        <taxon>Fusarium incarnatum-equiseti species complex</taxon>
    </lineage>
</organism>
<dbReference type="PANTHER" id="PTHR24347">
    <property type="entry name" value="SERINE/THREONINE-PROTEIN KINASE"/>
    <property type="match status" value="1"/>
</dbReference>
<evidence type="ECO:0000313" key="3">
    <source>
        <dbReference type="EMBL" id="RFN45479.1"/>
    </source>
</evidence>
<evidence type="ECO:0000256" key="1">
    <source>
        <dbReference type="SAM" id="MobiDB-lite"/>
    </source>
</evidence>
<dbReference type="EMBL" id="PXXK01000350">
    <property type="protein sequence ID" value="RFN45479.1"/>
    <property type="molecule type" value="Genomic_DNA"/>
</dbReference>
<feature type="domain" description="Protein kinase" evidence="2">
    <location>
        <begin position="632"/>
        <end position="886"/>
    </location>
</feature>
<dbReference type="InterPro" id="IPR011009">
    <property type="entry name" value="Kinase-like_dom_sf"/>
</dbReference>
<sequence>MKPPEDSLQGTIYSATQACRKSLRECLEVGELMQNEWAENRLADFNLWASGLGASVQGRASLDARLASRPDARDAVANLLQVLNGAVKDCQALGSAESTSAGCDEDHPTSDSEEDPPRSFSPWSDDSDSDTDLESTLNDSPLQKAKETVNSLLDLLIRIAITIRRSGTQSRLRKADRKFKAEDHEELQRHLIVLMLSQGPFSSDHTFSPDQTDQTKLTAIQWRLINCNLKRRNRFLYAQRHSEALETPKNPLTQQDATPQPEVPNLPARPIVSVPLQKPSANCPASPAKRTGLFSRYKNKSIYYGYQVTISSSTQGCPSPEVLHVTRKAWESHLRDDHGSTDMWTCFACIDSLQFEAEADFLAHTLQEHGETISEGKIHALAAACKTSITAEITSCPLCAWPTLKEAEISQISVLDHIAEHVHAFSLRAFPWAPDAEHETDVGIQRAVSKVEPWLTKHNLTSESLTIIESSTTTPVASSPAPHYFDTHDYFAEGSENSSCSTVSDGTIERELRKGQSPVYGEVYVESYYESDEVESDGANDGSQEEDDEDDLAIALSVKRVPRKLYVANEARGDLVDLEDVDDDDEVVERSAGAEESDVSEPIDDGEYVSRLSSWPEWKGYANMECLIRPNYGFGRTISSGNYSAVYEAQSREGRVAIRSIMESADKSRVWETYQEIELWQHVKHPNIVRFVDWFELNDTCYIVTDLAEGGDLFDRVREEGTLSEPDAQRTMRDILMPIEYLHYQGIFGYLTKDKGSSVTLISLAHADWEKTEQRAMIPIDPRMLPSKDKHFGAFAPEIMLQERSGKPADMWSIGAIAYFMLAGYSPFRSENLNDLIRECTQGVIVFHERYWKDISDKAKDFIRRCLQPKPEDRLTMQEALRHPWIVVGRRNNLMRVRWKCIILKVQLGLQIRSSWRKTFQAAVFARMAVQEVERASHVASRVTIIPG</sequence>
<evidence type="ECO:0000259" key="2">
    <source>
        <dbReference type="PROSITE" id="PS50011"/>
    </source>
</evidence>